<feature type="compositionally biased region" description="Pro residues" evidence="1">
    <location>
        <begin position="492"/>
        <end position="509"/>
    </location>
</feature>
<dbReference type="AlphaFoldDB" id="A0A1X7TUG7"/>
<reference evidence="2" key="1">
    <citation type="submission" date="2017-05" db="UniProtKB">
        <authorList>
            <consortium name="EnsemblMetazoa"/>
        </authorList>
    </citation>
    <scope>IDENTIFICATION</scope>
</reference>
<sequence length="509" mass="57698">MMMQSKASLYFPYHLQKRAILPSELTTTGRAFMDPTPQKQSVSPTKPSTLPPSGLTITERINMPQEPYRSTTKECYKDLGPDSYSKGCSSHTPPAHLSVFGSHLKFPSNLRSNEFMTTNRIMFSIEHQQNNDPSPNNNDNNSNNNNRMRYHPTSCIIGTKTVRPPSPPPLPLSPPNNSQTNEEGTQYLESYVHHPITEEEREINKEIGAKLNKDNVKRGIEAHKDSEFITTMEDTYQYTGRPERGQLSRLTLNEKNGVTSIPFGDRNKELNMTSEQMKSYCVQVPHDGEEGGEGSSSKGYDKRVAHDKTYKSSIKMMKDNKGKTYHEKVNEYPIYNSSAERQTPVQYERNFSSLPSGDLCPERVKERMTFLTSSVFSKPPPNSFPTYENKSRLRTHSNVHLGSSSVFGFPLTTSLESYKGDKGELYRARAPTKDNIAFQYKPDKPLVSTVKDSYDVKKVAQRSLNKRHLKKSHWKLPKTEVSFATTNQTHFLPPPPSFKPPAPVYPSKT</sequence>
<evidence type="ECO:0000256" key="1">
    <source>
        <dbReference type="SAM" id="MobiDB-lite"/>
    </source>
</evidence>
<accession>A0A1X7TUG7</accession>
<dbReference type="InParanoid" id="A0A1X7TUG7"/>
<feature type="region of interest" description="Disordered" evidence="1">
    <location>
        <begin position="127"/>
        <end position="182"/>
    </location>
</feature>
<dbReference type="EnsemblMetazoa" id="Aqu2.1.18697_001">
    <property type="protein sequence ID" value="Aqu2.1.18697_001"/>
    <property type="gene ID" value="Aqu2.1.18697"/>
</dbReference>
<organism evidence="2">
    <name type="scientific">Amphimedon queenslandica</name>
    <name type="common">Sponge</name>
    <dbReference type="NCBI Taxonomy" id="400682"/>
    <lineage>
        <taxon>Eukaryota</taxon>
        <taxon>Metazoa</taxon>
        <taxon>Porifera</taxon>
        <taxon>Demospongiae</taxon>
        <taxon>Heteroscleromorpha</taxon>
        <taxon>Haplosclerida</taxon>
        <taxon>Niphatidae</taxon>
        <taxon>Amphimedon</taxon>
    </lineage>
</organism>
<evidence type="ECO:0000313" key="2">
    <source>
        <dbReference type="EnsemblMetazoa" id="Aqu2.1.18697_001"/>
    </source>
</evidence>
<feature type="compositionally biased region" description="Polar residues" evidence="1">
    <location>
        <begin position="37"/>
        <end position="48"/>
    </location>
</feature>
<feature type="region of interest" description="Disordered" evidence="1">
    <location>
        <begin position="485"/>
        <end position="509"/>
    </location>
</feature>
<name>A0A1X7TUG7_AMPQE</name>
<feature type="region of interest" description="Disordered" evidence="1">
    <location>
        <begin position="32"/>
        <end position="54"/>
    </location>
</feature>
<feature type="compositionally biased region" description="Low complexity" evidence="1">
    <location>
        <begin position="130"/>
        <end position="146"/>
    </location>
</feature>
<proteinExistence type="predicted"/>
<protein>
    <submittedName>
        <fullName evidence="2">Uncharacterized protein</fullName>
    </submittedName>
</protein>
<dbReference type="OrthoDB" id="6151791at2759"/>
<feature type="compositionally biased region" description="Pro residues" evidence="1">
    <location>
        <begin position="164"/>
        <end position="174"/>
    </location>
</feature>